<evidence type="ECO:0000313" key="7">
    <source>
        <dbReference type="EMBL" id="KUG16427.1"/>
    </source>
</evidence>
<evidence type="ECO:0000256" key="4">
    <source>
        <dbReference type="ARBA" id="ARBA00022679"/>
    </source>
</evidence>
<keyword evidence="3 7" id="KW-0032">Aminotransferase</keyword>
<dbReference type="CDD" id="cd00714">
    <property type="entry name" value="GFAT"/>
    <property type="match status" value="1"/>
</dbReference>
<dbReference type="GO" id="GO:0006002">
    <property type="term" value="P:fructose 6-phosphate metabolic process"/>
    <property type="evidence" value="ECO:0007669"/>
    <property type="project" value="TreeGrafter"/>
</dbReference>
<dbReference type="SUPFAM" id="SSF56235">
    <property type="entry name" value="N-terminal nucleophile aminohydrolases (Ntn hydrolases)"/>
    <property type="match status" value="1"/>
</dbReference>
<name>A0A0W8F6B8_9ZZZZ</name>
<dbReference type="EC" id="2.6.1.16" evidence="2"/>
<comment type="catalytic activity">
    <reaction evidence="1">
        <text>D-fructose 6-phosphate + L-glutamine = D-glucosamine 6-phosphate + L-glutamate</text>
        <dbReference type="Rhea" id="RHEA:13237"/>
        <dbReference type="ChEBI" id="CHEBI:29985"/>
        <dbReference type="ChEBI" id="CHEBI:58359"/>
        <dbReference type="ChEBI" id="CHEBI:58725"/>
        <dbReference type="ChEBI" id="CHEBI:61527"/>
        <dbReference type="EC" id="2.6.1.16"/>
    </reaction>
</comment>
<evidence type="ECO:0000256" key="5">
    <source>
        <dbReference type="ARBA" id="ARBA00022962"/>
    </source>
</evidence>
<dbReference type="EMBL" id="LNQE01001498">
    <property type="protein sequence ID" value="KUG16427.1"/>
    <property type="molecule type" value="Genomic_DNA"/>
</dbReference>
<feature type="domain" description="Glutamine amidotransferase type-2" evidence="6">
    <location>
        <begin position="2"/>
        <end position="216"/>
    </location>
</feature>
<dbReference type="AlphaFoldDB" id="A0A0W8F6B8"/>
<evidence type="ECO:0000256" key="2">
    <source>
        <dbReference type="ARBA" id="ARBA00012916"/>
    </source>
</evidence>
<dbReference type="PANTHER" id="PTHR10937">
    <property type="entry name" value="GLUCOSAMINE--FRUCTOSE-6-PHOSPHATE AMINOTRANSFERASE, ISOMERIZING"/>
    <property type="match status" value="1"/>
</dbReference>
<dbReference type="GO" id="GO:0004360">
    <property type="term" value="F:glutamine-fructose-6-phosphate transaminase (isomerizing) activity"/>
    <property type="evidence" value="ECO:0007669"/>
    <property type="project" value="UniProtKB-EC"/>
</dbReference>
<evidence type="ECO:0000256" key="1">
    <source>
        <dbReference type="ARBA" id="ARBA00001031"/>
    </source>
</evidence>
<evidence type="ECO:0000256" key="3">
    <source>
        <dbReference type="ARBA" id="ARBA00022576"/>
    </source>
</evidence>
<keyword evidence="5" id="KW-0315">Glutamine amidotransferase</keyword>
<dbReference type="Pfam" id="PF13522">
    <property type="entry name" value="GATase_6"/>
    <property type="match status" value="1"/>
</dbReference>
<reference evidence="7" key="1">
    <citation type="journal article" date="2015" name="Proc. Natl. Acad. Sci. U.S.A.">
        <title>Networks of energetic and metabolic interactions define dynamics in microbial communities.</title>
        <authorList>
            <person name="Embree M."/>
            <person name="Liu J.K."/>
            <person name="Al-Bassam M.M."/>
            <person name="Zengler K."/>
        </authorList>
    </citation>
    <scope>NUCLEOTIDE SEQUENCE</scope>
</reference>
<comment type="caution">
    <text evidence="7">The sequence shown here is derived from an EMBL/GenBank/DDBJ whole genome shotgun (WGS) entry which is preliminary data.</text>
</comment>
<organism evidence="7">
    <name type="scientific">hydrocarbon metagenome</name>
    <dbReference type="NCBI Taxonomy" id="938273"/>
    <lineage>
        <taxon>unclassified sequences</taxon>
        <taxon>metagenomes</taxon>
        <taxon>ecological metagenomes</taxon>
    </lineage>
</organism>
<sequence length="229" mass="25053">MVGIIGYIGEEEAKPILLQGLKNLESMDYDSLGLATLSDRLFIAKSVGKLDGAIDDLLKEFEGNIGIAHTRRATHGHICVANAHPHTDCKNRVAIVHNGVIENHKELKEELLSRGHIFTSSTDSEVIAHLIEEGLKAGRSFIAACMDAFKRLQGCYALLVISPDARRLVAFRKDLPLVVGVAEGGIIFASDASVLLQWTPKMIYLQNNDVAVACKKELVLRNLIDGEEE</sequence>
<gene>
    <name evidence="7" type="ORF">ASZ90_013910</name>
</gene>
<accession>A0A0W8F6B8</accession>
<protein>
    <recommendedName>
        <fullName evidence="2">glutamine--fructose-6-phosphate transaminase (isomerizing)</fullName>
        <ecNumber evidence="2">2.6.1.16</ecNumber>
    </recommendedName>
</protein>
<dbReference type="InterPro" id="IPR029055">
    <property type="entry name" value="Ntn_hydrolases_N"/>
</dbReference>
<dbReference type="GO" id="GO:0006047">
    <property type="term" value="P:UDP-N-acetylglucosamine metabolic process"/>
    <property type="evidence" value="ECO:0007669"/>
    <property type="project" value="TreeGrafter"/>
</dbReference>
<dbReference type="InterPro" id="IPR017932">
    <property type="entry name" value="GATase_2_dom"/>
</dbReference>
<dbReference type="PROSITE" id="PS51278">
    <property type="entry name" value="GATASE_TYPE_2"/>
    <property type="match status" value="1"/>
</dbReference>
<keyword evidence="4 7" id="KW-0808">Transferase</keyword>
<evidence type="ECO:0000259" key="6">
    <source>
        <dbReference type="PROSITE" id="PS51278"/>
    </source>
</evidence>
<dbReference type="Gene3D" id="3.60.20.10">
    <property type="entry name" value="Glutamine Phosphoribosylpyrophosphate, subunit 1, domain 1"/>
    <property type="match status" value="1"/>
</dbReference>
<proteinExistence type="predicted"/>
<dbReference type="PANTHER" id="PTHR10937:SF0">
    <property type="entry name" value="GLUTAMINE--FRUCTOSE-6-PHOSPHATE TRANSAMINASE (ISOMERIZING)"/>
    <property type="match status" value="1"/>
</dbReference>
<dbReference type="InterPro" id="IPR047084">
    <property type="entry name" value="GFAT_N"/>
</dbReference>
<dbReference type="GO" id="GO:0006487">
    <property type="term" value="P:protein N-linked glycosylation"/>
    <property type="evidence" value="ECO:0007669"/>
    <property type="project" value="TreeGrafter"/>
</dbReference>